<dbReference type="Proteomes" id="UP001576776">
    <property type="component" value="Unassembled WGS sequence"/>
</dbReference>
<keyword evidence="2" id="KW-1185">Reference proteome</keyword>
<gene>
    <name evidence="1" type="ORF">ACE1B6_10705</name>
</gene>
<dbReference type="SUPFAM" id="SSF141571">
    <property type="entry name" value="Pentapeptide repeat-like"/>
    <property type="match status" value="1"/>
</dbReference>
<accession>A0ABV4YC69</accession>
<sequence length="29" mass="3031">MAHFLGANLSFANLTNADLTGANIAEIQL</sequence>
<reference evidence="1 2" key="1">
    <citation type="submission" date="2024-09" db="EMBL/GenBank/DDBJ databases">
        <title>Floridaenema gen nov. (Aerosakkonemataceae, Aerosakkonematales ord. nov., Cyanobacteria) from benthic tropical and subtropical fresh waters, with the description of four new species.</title>
        <authorList>
            <person name="Moretto J.A."/>
            <person name="Berthold D.E."/>
            <person name="Lefler F.W."/>
            <person name="Huang I.-S."/>
            <person name="Laughinghouse H. IV."/>
        </authorList>
    </citation>
    <scope>NUCLEOTIDE SEQUENCE [LARGE SCALE GENOMIC DNA]</scope>
    <source>
        <strain evidence="1 2">BLCC-F154</strain>
    </source>
</reference>
<dbReference type="EMBL" id="JBHFNS010000043">
    <property type="protein sequence ID" value="MFB2935713.1"/>
    <property type="molecule type" value="Genomic_DNA"/>
</dbReference>
<dbReference type="Gene3D" id="2.160.20.80">
    <property type="entry name" value="E3 ubiquitin-protein ligase SopA"/>
    <property type="match status" value="1"/>
</dbReference>
<evidence type="ECO:0000313" key="1">
    <source>
        <dbReference type="EMBL" id="MFB2935713.1"/>
    </source>
</evidence>
<evidence type="ECO:0000313" key="2">
    <source>
        <dbReference type="Proteomes" id="UP001576776"/>
    </source>
</evidence>
<dbReference type="RefSeq" id="WP_413257216.1">
    <property type="nucleotide sequence ID" value="NZ_JBHFNS010000043.1"/>
</dbReference>
<dbReference type="InterPro" id="IPR001646">
    <property type="entry name" value="5peptide_repeat"/>
</dbReference>
<comment type="caution">
    <text evidence="1">The sequence shown here is derived from an EMBL/GenBank/DDBJ whole genome shotgun (WGS) entry which is preliminary data.</text>
</comment>
<protein>
    <submittedName>
        <fullName evidence="1">Pentapeptide repeat-containing protein</fullName>
    </submittedName>
</protein>
<dbReference type="Pfam" id="PF00805">
    <property type="entry name" value="Pentapeptide"/>
    <property type="match status" value="1"/>
</dbReference>
<name>A0ABV4YC69_9CYAN</name>
<proteinExistence type="predicted"/>
<organism evidence="1 2">
    <name type="scientific">Floridaenema fluviatile BLCC-F154</name>
    <dbReference type="NCBI Taxonomy" id="3153640"/>
    <lineage>
        <taxon>Bacteria</taxon>
        <taxon>Bacillati</taxon>
        <taxon>Cyanobacteriota</taxon>
        <taxon>Cyanophyceae</taxon>
        <taxon>Oscillatoriophycideae</taxon>
        <taxon>Aerosakkonematales</taxon>
        <taxon>Aerosakkonemataceae</taxon>
        <taxon>Floridanema</taxon>
        <taxon>Floridanema fluviatile</taxon>
    </lineage>
</organism>